<sequence length="125" mass="14186">MPLVRISTKPRTAEERRAIGDAVYVAMRETLNVPENDRFQIITEHSGEDLIYDPSYLGIARTAGIVFIQVFLRRGRSVEMKQAFYRRTAELLHANVGIRSEDVLITLSENDAPDWSFGNGIAQYV</sequence>
<dbReference type="PANTHER" id="PTHR38460:SF1">
    <property type="entry name" value="TAUTOMERASE YOLI-RELATED"/>
    <property type="match status" value="1"/>
</dbReference>
<evidence type="ECO:0000313" key="2">
    <source>
        <dbReference type="Proteomes" id="UP000648801"/>
    </source>
</evidence>
<gene>
    <name evidence="1" type="ORF">GCM10011507_01630</name>
</gene>
<dbReference type="Proteomes" id="UP000648801">
    <property type="component" value="Unassembled WGS sequence"/>
</dbReference>
<dbReference type="InterPro" id="IPR014347">
    <property type="entry name" value="Tautomerase/MIF_sf"/>
</dbReference>
<dbReference type="Gene3D" id="3.30.429.10">
    <property type="entry name" value="Macrophage Migration Inhibitory Factor"/>
    <property type="match status" value="1"/>
</dbReference>
<dbReference type="SUPFAM" id="SSF55331">
    <property type="entry name" value="Tautomerase/MIF"/>
    <property type="match status" value="1"/>
</dbReference>
<dbReference type="PANTHER" id="PTHR38460">
    <property type="entry name" value="TAUTOMERASE YOLI-RELATED"/>
    <property type="match status" value="1"/>
</dbReference>
<organism evidence="1 2">
    <name type="scientific">Edaphobacter acidisoli</name>
    <dbReference type="NCBI Taxonomy" id="2040573"/>
    <lineage>
        <taxon>Bacteria</taxon>
        <taxon>Pseudomonadati</taxon>
        <taxon>Acidobacteriota</taxon>
        <taxon>Terriglobia</taxon>
        <taxon>Terriglobales</taxon>
        <taxon>Acidobacteriaceae</taxon>
        <taxon>Edaphobacter</taxon>
    </lineage>
</organism>
<dbReference type="RefSeq" id="WP_188757481.1">
    <property type="nucleotide sequence ID" value="NZ_BMJB01000001.1"/>
</dbReference>
<accession>A0A916RFE8</accession>
<proteinExistence type="predicted"/>
<dbReference type="EMBL" id="BMJB01000001">
    <property type="protein sequence ID" value="GGA54094.1"/>
    <property type="molecule type" value="Genomic_DNA"/>
</dbReference>
<keyword evidence="2" id="KW-1185">Reference proteome</keyword>
<dbReference type="InterPro" id="IPR037479">
    <property type="entry name" value="Tauto_MSAD"/>
</dbReference>
<comment type="caution">
    <text evidence="1">The sequence shown here is derived from an EMBL/GenBank/DDBJ whole genome shotgun (WGS) entry which is preliminary data.</text>
</comment>
<dbReference type="AlphaFoldDB" id="A0A916RFE8"/>
<name>A0A916RFE8_9BACT</name>
<protein>
    <submittedName>
        <fullName evidence="1">Tautomerase family protein</fullName>
    </submittedName>
</protein>
<reference evidence="1" key="1">
    <citation type="journal article" date="2014" name="Int. J. Syst. Evol. Microbiol.">
        <title>Complete genome sequence of Corynebacterium casei LMG S-19264T (=DSM 44701T), isolated from a smear-ripened cheese.</title>
        <authorList>
            <consortium name="US DOE Joint Genome Institute (JGI-PGF)"/>
            <person name="Walter F."/>
            <person name="Albersmeier A."/>
            <person name="Kalinowski J."/>
            <person name="Ruckert C."/>
        </authorList>
    </citation>
    <scope>NUCLEOTIDE SEQUENCE</scope>
    <source>
        <strain evidence="1">CGMCC 1.15447</strain>
    </source>
</reference>
<evidence type="ECO:0000313" key="1">
    <source>
        <dbReference type="EMBL" id="GGA54094.1"/>
    </source>
</evidence>
<dbReference type="Pfam" id="PF14552">
    <property type="entry name" value="Tautomerase_2"/>
    <property type="match status" value="1"/>
</dbReference>
<reference evidence="1" key="2">
    <citation type="submission" date="2020-09" db="EMBL/GenBank/DDBJ databases">
        <authorList>
            <person name="Sun Q."/>
            <person name="Zhou Y."/>
        </authorList>
    </citation>
    <scope>NUCLEOTIDE SEQUENCE</scope>
    <source>
        <strain evidence="1">CGMCC 1.15447</strain>
    </source>
</reference>